<dbReference type="PROSITE" id="PS51219">
    <property type="entry name" value="DPCK"/>
    <property type="match status" value="1"/>
</dbReference>
<organism evidence="6 7">
    <name type="scientific">Scyliorhinus torazame</name>
    <name type="common">Cloudy catshark</name>
    <name type="synonym">Catulus torazame</name>
    <dbReference type="NCBI Taxonomy" id="75743"/>
    <lineage>
        <taxon>Eukaryota</taxon>
        <taxon>Metazoa</taxon>
        <taxon>Chordata</taxon>
        <taxon>Craniata</taxon>
        <taxon>Vertebrata</taxon>
        <taxon>Chondrichthyes</taxon>
        <taxon>Elasmobranchii</taxon>
        <taxon>Galeomorphii</taxon>
        <taxon>Galeoidea</taxon>
        <taxon>Carcharhiniformes</taxon>
        <taxon>Scyliorhinidae</taxon>
        <taxon>Scyliorhinus</taxon>
    </lineage>
</organism>
<dbReference type="GO" id="GO:0005524">
    <property type="term" value="F:ATP binding"/>
    <property type="evidence" value="ECO:0007669"/>
    <property type="project" value="UniProtKB-KW"/>
</dbReference>
<sequence>KKMFLVGLTGGIASGKSTVAAVFRELGCPVVDADQIARQIVEPDSPAYWAIVRSFGEEILLEDKKINREKLGNIIFTDGEKRQLLNSITHPEIHKAMLKQIFKYFIQGYRYVILDVPLLFETNKLAKFMKHTVVVYCDPQAQLTRLMKRNSLTQAEAERRIGAQMPLEQKRKLANHVIDNSGDSVSTYRQVCKLHSQLEDSLDFLAVRLLAVVTLTGIGGLLCILIKRCIF</sequence>
<dbReference type="EMBL" id="BFAA01011119">
    <property type="protein sequence ID" value="GCB75081.1"/>
    <property type="molecule type" value="Genomic_DNA"/>
</dbReference>
<dbReference type="PANTHER" id="PTHR10695:SF46">
    <property type="entry name" value="BIFUNCTIONAL COENZYME A SYNTHASE-RELATED"/>
    <property type="match status" value="1"/>
</dbReference>
<reference evidence="6 7" key="1">
    <citation type="journal article" date="2018" name="Nat. Ecol. Evol.">
        <title>Shark genomes provide insights into elasmobranch evolution and the origin of vertebrates.</title>
        <authorList>
            <person name="Hara Y"/>
            <person name="Yamaguchi K"/>
            <person name="Onimaru K"/>
            <person name="Kadota M"/>
            <person name="Koyanagi M"/>
            <person name="Keeley SD"/>
            <person name="Tatsumi K"/>
            <person name="Tanaka K"/>
            <person name="Motone F"/>
            <person name="Kageyama Y"/>
            <person name="Nozu R"/>
            <person name="Adachi N"/>
            <person name="Nishimura O"/>
            <person name="Nakagawa R"/>
            <person name="Tanegashima C"/>
            <person name="Kiyatake I"/>
            <person name="Matsumoto R"/>
            <person name="Murakumo K"/>
            <person name="Nishida K"/>
            <person name="Terakita A"/>
            <person name="Kuratani S"/>
            <person name="Sato K"/>
            <person name="Hyodo S Kuraku.S."/>
        </authorList>
    </citation>
    <scope>NUCLEOTIDE SEQUENCE [LARGE SCALE GENOMIC DNA]</scope>
</reference>
<keyword evidence="5" id="KW-0812">Transmembrane</keyword>
<feature type="non-terminal residue" evidence="6">
    <location>
        <position position="1"/>
    </location>
</feature>
<evidence type="ECO:0000256" key="4">
    <source>
        <dbReference type="ARBA" id="ARBA00044157"/>
    </source>
</evidence>
<dbReference type="GO" id="GO:0015937">
    <property type="term" value="P:coenzyme A biosynthetic process"/>
    <property type="evidence" value="ECO:0007669"/>
    <property type="project" value="InterPro"/>
</dbReference>
<dbReference type="OMA" id="DVDKEYH"/>
<dbReference type="Gene3D" id="3.40.50.300">
    <property type="entry name" value="P-loop containing nucleotide triphosphate hydrolases"/>
    <property type="match status" value="1"/>
</dbReference>
<dbReference type="HAMAP" id="MF_00376">
    <property type="entry name" value="Dephospho_CoA_kinase"/>
    <property type="match status" value="1"/>
</dbReference>
<comment type="caution">
    <text evidence="6">The sequence shown here is derived from an EMBL/GenBank/DDBJ whole genome shotgun (WGS) entry which is preliminary data.</text>
</comment>
<dbReference type="STRING" id="75743.A0A401PPV3"/>
<dbReference type="OrthoDB" id="247245at2759"/>
<evidence type="ECO:0000313" key="6">
    <source>
        <dbReference type="EMBL" id="GCB75081.1"/>
    </source>
</evidence>
<dbReference type="GO" id="GO:0004140">
    <property type="term" value="F:dephospho-CoA kinase activity"/>
    <property type="evidence" value="ECO:0007669"/>
    <property type="project" value="InterPro"/>
</dbReference>
<dbReference type="FunFam" id="3.40.50.300:FF:000485">
    <property type="entry name" value="Dephospho-CoA kinase CAB5"/>
    <property type="match status" value="1"/>
</dbReference>
<dbReference type="Proteomes" id="UP000288216">
    <property type="component" value="Unassembled WGS sequence"/>
</dbReference>
<protein>
    <recommendedName>
        <fullName evidence="4">Dephospho-CoA kinase domain-containing protein</fullName>
    </recommendedName>
</protein>
<keyword evidence="2" id="KW-0547">Nucleotide-binding</keyword>
<accession>A0A401PPV3</accession>
<evidence type="ECO:0000256" key="3">
    <source>
        <dbReference type="ARBA" id="ARBA00022840"/>
    </source>
</evidence>
<dbReference type="NCBIfam" id="TIGR00152">
    <property type="entry name" value="dephospho-CoA kinase"/>
    <property type="match status" value="1"/>
</dbReference>
<evidence type="ECO:0000256" key="1">
    <source>
        <dbReference type="ARBA" id="ARBA00009018"/>
    </source>
</evidence>
<keyword evidence="5" id="KW-0472">Membrane</keyword>
<dbReference type="GO" id="GO:0005737">
    <property type="term" value="C:cytoplasm"/>
    <property type="evidence" value="ECO:0007669"/>
    <property type="project" value="UniProtKB-ARBA"/>
</dbReference>
<dbReference type="PANTHER" id="PTHR10695">
    <property type="entry name" value="DEPHOSPHO-COA KINASE-RELATED"/>
    <property type="match status" value="1"/>
</dbReference>
<gene>
    <name evidence="6" type="ORF">scyTo_0017290</name>
</gene>
<keyword evidence="5" id="KW-1133">Transmembrane helix</keyword>
<proteinExistence type="inferred from homology"/>
<dbReference type="SUPFAM" id="SSF52540">
    <property type="entry name" value="P-loop containing nucleoside triphosphate hydrolases"/>
    <property type="match status" value="1"/>
</dbReference>
<evidence type="ECO:0000256" key="5">
    <source>
        <dbReference type="SAM" id="Phobius"/>
    </source>
</evidence>
<name>A0A401PPV3_SCYTO</name>
<keyword evidence="3" id="KW-0067">ATP-binding</keyword>
<dbReference type="AlphaFoldDB" id="A0A401PPV3"/>
<evidence type="ECO:0000313" key="7">
    <source>
        <dbReference type="Proteomes" id="UP000288216"/>
    </source>
</evidence>
<dbReference type="InterPro" id="IPR027417">
    <property type="entry name" value="P-loop_NTPase"/>
</dbReference>
<comment type="similarity">
    <text evidence="1">Belongs to the CoaE family.</text>
</comment>
<dbReference type="Pfam" id="PF01121">
    <property type="entry name" value="CoaE"/>
    <property type="match status" value="1"/>
</dbReference>
<dbReference type="CDD" id="cd02022">
    <property type="entry name" value="DPCK"/>
    <property type="match status" value="1"/>
</dbReference>
<keyword evidence="7" id="KW-1185">Reference proteome</keyword>
<dbReference type="InterPro" id="IPR001977">
    <property type="entry name" value="Depp_CoAkinase"/>
</dbReference>
<evidence type="ECO:0000256" key="2">
    <source>
        <dbReference type="ARBA" id="ARBA00022741"/>
    </source>
</evidence>
<feature type="transmembrane region" description="Helical" evidence="5">
    <location>
        <begin position="205"/>
        <end position="226"/>
    </location>
</feature>